<feature type="transmembrane region" description="Helical" evidence="10">
    <location>
        <begin position="290"/>
        <end position="309"/>
    </location>
</feature>
<evidence type="ECO:0000256" key="8">
    <source>
        <dbReference type="ARBA" id="ARBA00023065"/>
    </source>
</evidence>
<feature type="transmembrane region" description="Helical" evidence="10">
    <location>
        <begin position="536"/>
        <end position="556"/>
    </location>
</feature>
<feature type="transmembrane region" description="Helical" evidence="10">
    <location>
        <begin position="361"/>
        <end position="388"/>
    </location>
</feature>
<dbReference type="InParanoid" id="A0A1U8AEA0"/>
<dbReference type="eggNOG" id="ENOG502QPSA">
    <property type="taxonomic scope" value="Eukaryota"/>
</dbReference>
<dbReference type="OMA" id="WLETHIY"/>
<evidence type="ECO:0000256" key="4">
    <source>
        <dbReference type="ARBA" id="ARBA00022538"/>
    </source>
</evidence>
<sequence length="792" mass="88757">MASGSIDEDTNDKGSMWDLDQKLDQPMDEEAGRIKNMYREKKFSAVLVLRLAFQSLGVVYGDLGTSPLYVFYNTFPRGIEDPEDIIGALSLIIYSLTLIPLLKYVFIVLRANDNGQGGTFALYSLLCRHAKVKTIPNQHRTDEELTTYSRHIFPEKSFAGKTKKWLEAHVYRKNALLILVLVGTCMVIGDGILTPAISVLSAAGGIKVDHPKMSTDVVVIVAAVILVGLFSMQHYGTDRVGWLFAPIVLLWFLLIGGVGIFNICKYDSTVLRAFSPVYIYRYFRRGGKDGWTSLGGIMLSITGTEALFADLSHFPVLPVQIAFTIVVFPCLLLAYSGQASYLMKNQEHVKDAFYRSIPDGIYWPMFIIATAAAIVASQATISATFSIIKQALALGCFPRVRVVHTSRKFLGQIYIPDINWILMILCIAVTIGFKNQSQIGNAYGTAVVIVMLVTTLLMILIMLLVWRCHWILVLIFTVLSLVVECTYFSAVLFKIDQGGWVPLVIAAAFLLIMYVWHYGTVKRYEFEMHSRVSMAWILGLGPSLGLVRVPGIGLVYTELASGVPHIFSHFITNLPAIHSVVVFVCVKYLPVYTVPIEERFLVKRIGPKNFHMFRCVARYGYKDLHKKDDDFEKMLFDSLFLFVRLESMMEGCSDSDEYSLYGQQTERSRDFLLTENGNTISSNLEATMSSVDSIVPIKSPQQTNSGSVVRSSGQTSSQTEVDELEFLNSCRGAGVVHILGNTVVRARRESKFIKKIAIDYIYAFLRRICRENSVIFNIPHESLLNVGQIFYV</sequence>
<evidence type="ECO:0000256" key="7">
    <source>
        <dbReference type="ARBA" id="ARBA00022989"/>
    </source>
</evidence>
<feature type="transmembrane region" description="Helical" evidence="10">
    <location>
        <begin position="217"/>
        <end position="235"/>
    </location>
</feature>
<evidence type="ECO:0000256" key="3">
    <source>
        <dbReference type="ARBA" id="ARBA00022448"/>
    </source>
</evidence>
<keyword evidence="5 10" id="KW-0812">Transmembrane</keyword>
<evidence type="ECO:0000256" key="1">
    <source>
        <dbReference type="ARBA" id="ARBA00004141"/>
    </source>
</evidence>
<evidence type="ECO:0000256" key="6">
    <source>
        <dbReference type="ARBA" id="ARBA00022958"/>
    </source>
</evidence>
<dbReference type="PANTHER" id="PTHR30540">
    <property type="entry name" value="OSMOTIC STRESS POTASSIUM TRANSPORTER"/>
    <property type="match status" value="1"/>
</dbReference>
<feature type="transmembrane region" description="Helical" evidence="10">
    <location>
        <begin position="85"/>
        <end position="106"/>
    </location>
</feature>
<feature type="transmembrane region" description="Helical" evidence="10">
    <location>
        <begin position="175"/>
        <end position="197"/>
    </location>
</feature>
<feature type="transmembrane region" description="Helical" evidence="10">
    <location>
        <begin position="242"/>
        <end position="263"/>
    </location>
</feature>
<organism evidence="13 14">
    <name type="scientific">Nelumbo nucifera</name>
    <name type="common">Sacred lotus</name>
    <dbReference type="NCBI Taxonomy" id="4432"/>
    <lineage>
        <taxon>Eukaryota</taxon>
        <taxon>Viridiplantae</taxon>
        <taxon>Streptophyta</taxon>
        <taxon>Embryophyta</taxon>
        <taxon>Tracheophyta</taxon>
        <taxon>Spermatophyta</taxon>
        <taxon>Magnoliopsida</taxon>
        <taxon>Proteales</taxon>
        <taxon>Nelumbonaceae</taxon>
        <taxon>Nelumbo</taxon>
    </lineage>
</organism>
<feature type="transmembrane region" description="Helical" evidence="10">
    <location>
        <begin position="409"/>
        <end position="431"/>
    </location>
</feature>
<dbReference type="GO" id="GO:0015079">
    <property type="term" value="F:potassium ion transmembrane transporter activity"/>
    <property type="evidence" value="ECO:0000318"/>
    <property type="project" value="GO_Central"/>
</dbReference>
<dbReference type="InterPro" id="IPR053952">
    <property type="entry name" value="K_trans_C"/>
</dbReference>
<protein>
    <recommendedName>
        <fullName evidence="10">Potassium transporter</fullName>
    </recommendedName>
</protein>
<dbReference type="STRING" id="4432.A0A1U8AEA0"/>
<dbReference type="RefSeq" id="XP_010260581.1">
    <property type="nucleotide sequence ID" value="XM_010262279.1"/>
</dbReference>
<keyword evidence="9 10" id="KW-0472">Membrane</keyword>
<dbReference type="KEGG" id="nnu:104599659"/>
<dbReference type="GO" id="GO:0006813">
    <property type="term" value="P:potassium ion transport"/>
    <property type="evidence" value="ECO:0000318"/>
    <property type="project" value="GO_Central"/>
</dbReference>
<accession>A0A1U8AEA0</accession>
<dbReference type="InterPro" id="IPR053951">
    <property type="entry name" value="K_trans_N"/>
</dbReference>
<evidence type="ECO:0000313" key="13">
    <source>
        <dbReference type="Proteomes" id="UP000189703"/>
    </source>
</evidence>
<feature type="transmembrane region" description="Helical" evidence="10">
    <location>
        <begin position="576"/>
        <end position="594"/>
    </location>
</feature>
<feature type="transmembrane region" description="Helical" evidence="10">
    <location>
        <begin position="321"/>
        <end position="341"/>
    </location>
</feature>
<comment type="similarity">
    <text evidence="2 10">Belongs to the HAK/KUP transporter (TC 2.A.72.3) family.</text>
</comment>
<feature type="transmembrane region" description="Helical" evidence="10">
    <location>
        <begin position="443"/>
        <end position="464"/>
    </location>
</feature>
<keyword evidence="6 10" id="KW-0630">Potassium</keyword>
<dbReference type="FunCoup" id="A0A1U8AEA0">
    <property type="interactions" value="103"/>
</dbReference>
<keyword evidence="3" id="KW-0813">Transport</keyword>
<dbReference type="OrthoDB" id="504708at2759"/>
<evidence type="ECO:0000256" key="9">
    <source>
        <dbReference type="ARBA" id="ARBA00023136"/>
    </source>
</evidence>
<keyword evidence="4 10" id="KW-0633">Potassium transport</keyword>
<evidence type="ECO:0000256" key="10">
    <source>
        <dbReference type="RuleBase" id="RU321113"/>
    </source>
</evidence>
<dbReference type="AlphaFoldDB" id="A0A1U8AEA0"/>
<keyword evidence="7 10" id="KW-1133">Transmembrane helix</keyword>
<evidence type="ECO:0000256" key="2">
    <source>
        <dbReference type="ARBA" id="ARBA00008440"/>
    </source>
</evidence>
<evidence type="ECO:0000259" key="11">
    <source>
        <dbReference type="Pfam" id="PF02705"/>
    </source>
</evidence>
<name>A0A1U8AEA0_NELNU</name>
<proteinExistence type="inferred from homology"/>
<comment type="caution">
    <text evidence="10">Lacks conserved residue(s) required for the propagation of feature annotation.</text>
</comment>
<dbReference type="Pfam" id="PF22776">
    <property type="entry name" value="K_trans_C"/>
    <property type="match status" value="1"/>
</dbReference>
<evidence type="ECO:0000256" key="5">
    <source>
        <dbReference type="ARBA" id="ARBA00022692"/>
    </source>
</evidence>
<gene>
    <name evidence="14" type="primary">LOC104599659</name>
</gene>
<evidence type="ECO:0000259" key="12">
    <source>
        <dbReference type="Pfam" id="PF22776"/>
    </source>
</evidence>
<keyword evidence="8 10" id="KW-0406">Ion transport</keyword>
<dbReference type="GO" id="GO:0016020">
    <property type="term" value="C:membrane"/>
    <property type="evidence" value="ECO:0000318"/>
    <property type="project" value="GO_Central"/>
</dbReference>
<dbReference type="GeneID" id="104599659"/>
<dbReference type="NCBIfam" id="TIGR00794">
    <property type="entry name" value="kup"/>
    <property type="match status" value="1"/>
</dbReference>
<feature type="transmembrane region" description="Helical" evidence="10">
    <location>
        <begin position="499"/>
        <end position="516"/>
    </location>
</feature>
<dbReference type="PANTHER" id="PTHR30540:SF95">
    <property type="entry name" value="POTASSIUM TRANSPORTER 10"/>
    <property type="match status" value="1"/>
</dbReference>
<dbReference type="Proteomes" id="UP000189703">
    <property type="component" value="Unplaced"/>
</dbReference>
<comment type="function">
    <text evidence="10">Potassium transporter.</text>
</comment>
<dbReference type="Pfam" id="PF02705">
    <property type="entry name" value="K_trans"/>
    <property type="match status" value="1"/>
</dbReference>
<feature type="domain" description="K+ potassium transporter integral membrane" evidence="11">
    <location>
        <begin position="51"/>
        <end position="537"/>
    </location>
</feature>
<reference evidence="14" key="1">
    <citation type="submission" date="2025-08" db="UniProtKB">
        <authorList>
            <consortium name="RefSeq"/>
        </authorList>
    </citation>
    <scope>IDENTIFICATION</scope>
</reference>
<feature type="transmembrane region" description="Helical" evidence="10">
    <location>
        <begin position="471"/>
        <end position="493"/>
    </location>
</feature>
<comment type="subcellular location">
    <subcellularLocation>
        <location evidence="1 10">Membrane</location>
        <topology evidence="1 10">Multi-pass membrane protein</topology>
    </subcellularLocation>
</comment>
<evidence type="ECO:0000313" key="14">
    <source>
        <dbReference type="RefSeq" id="XP_010260581.1"/>
    </source>
</evidence>
<dbReference type="InterPro" id="IPR003855">
    <property type="entry name" value="K+_transporter"/>
</dbReference>
<feature type="transmembrane region" description="Helical" evidence="10">
    <location>
        <begin position="43"/>
        <end position="65"/>
    </location>
</feature>
<keyword evidence="13" id="KW-1185">Reference proteome</keyword>
<feature type="domain" description="K+ potassium transporter C-terminal" evidence="12">
    <location>
        <begin position="550"/>
        <end position="789"/>
    </location>
</feature>